<evidence type="ECO:0000259" key="19">
    <source>
        <dbReference type="PROSITE" id="PS50968"/>
    </source>
</evidence>
<evidence type="ECO:0000256" key="9">
    <source>
        <dbReference type="ARBA" id="ARBA00022840"/>
    </source>
</evidence>
<comment type="catalytic activity">
    <reaction evidence="12">
        <text>hydrogencarbonate + pyruvate + ATP = oxaloacetate + ADP + phosphate + H(+)</text>
        <dbReference type="Rhea" id="RHEA:20844"/>
        <dbReference type="ChEBI" id="CHEBI:15361"/>
        <dbReference type="ChEBI" id="CHEBI:15378"/>
        <dbReference type="ChEBI" id="CHEBI:16452"/>
        <dbReference type="ChEBI" id="CHEBI:17544"/>
        <dbReference type="ChEBI" id="CHEBI:30616"/>
        <dbReference type="ChEBI" id="CHEBI:43474"/>
        <dbReference type="ChEBI" id="CHEBI:456216"/>
        <dbReference type="EC" id="6.4.1.1"/>
    </reaction>
</comment>
<dbReference type="EC" id="6.4.1.1" evidence="4"/>
<dbReference type="InterPro" id="IPR011053">
    <property type="entry name" value="Single_hybrid_motif"/>
</dbReference>
<dbReference type="Pfam" id="PF00364">
    <property type="entry name" value="Biotin_lipoyl"/>
    <property type="match status" value="1"/>
</dbReference>
<comment type="function">
    <text evidence="2">Pyruvate carboxylase catalyzes a 2-step reaction, involving the ATP-dependent carboxylation of the covalently attached biotin in the first step and the transfer of the carboxyl group to pyruvate in the second.</text>
</comment>
<dbReference type="Pfam" id="PF01412">
    <property type="entry name" value="ArfGap"/>
    <property type="match status" value="1"/>
</dbReference>
<dbReference type="SMART" id="SM00105">
    <property type="entry name" value="ArfGap"/>
    <property type="match status" value="1"/>
</dbReference>
<dbReference type="InterPro" id="IPR005930">
    <property type="entry name" value="Pyruv_COase"/>
</dbReference>
<evidence type="ECO:0000313" key="23">
    <source>
        <dbReference type="EMBL" id="QSL65565.1"/>
    </source>
</evidence>
<feature type="domain" description="Arf-GAP" evidence="18">
    <location>
        <begin position="1951"/>
        <end position="2075"/>
    </location>
</feature>
<feature type="compositionally biased region" description="Basic and acidic residues" evidence="16">
    <location>
        <begin position="1742"/>
        <end position="1752"/>
    </location>
</feature>
<feature type="compositionally biased region" description="Polar residues" evidence="16">
    <location>
        <begin position="1930"/>
        <end position="1940"/>
    </location>
</feature>
<evidence type="ECO:0000256" key="2">
    <source>
        <dbReference type="ARBA" id="ARBA00002380"/>
    </source>
</evidence>
<gene>
    <name evidence="23" type="ORF">MERGE_002878</name>
</gene>
<feature type="compositionally biased region" description="Polar residues" evidence="16">
    <location>
        <begin position="1732"/>
        <end position="1741"/>
    </location>
</feature>
<dbReference type="GO" id="GO:0005524">
    <property type="term" value="F:ATP binding"/>
    <property type="evidence" value="ECO:0007669"/>
    <property type="project" value="UniProtKB-UniRule"/>
</dbReference>
<dbReference type="InterPro" id="IPR000089">
    <property type="entry name" value="Biotin_lipoyl"/>
</dbReference>
<dbReference type="SUPFAM" id="SSF51246">
    <property type="entry name" value="Rudiment single hybrid motif"/>
    <property type="match status" value="1"/>
</dbReference>
<dbReference type="InterPro" id="IPR000891">
    <property type="entry name" value="PYR_CT"/>
</dbReference>
<evidence type="ECO:0000256" key="8">
    <source>
        <dbReference type="ARBA" id="ARBA00022741"/>
    </source>
</evidence>
<dbReference type="PROSITE" id="PS00188">
    <property type="entry name" value="BIOTIN"/>
    <property type="match status" value="1"/>
</dbReference>
<dbReference type="PROSITE" id="PS50003">
    <property type="entry name" value="PH_DOMAIN"/>
    <property type="match status" value="1"/>
</dbReference>
<keyword evidence="15" id="KW-0175">Coiled coil</keyword>
<keyword evidence="24" id="KW-1185">Reference proteome</keyword>
<keyword evidence="5" id="KW-0312">Gluconeogenesis</keyword>
<evidence type="ECO:0000256" key="5">
    <source>
        <dbReference type="ARBA" id="ARBA00022432"/>
    </source>
</evidence>
<proteinExistence type="predicted"/>
<evidence type="ECO:0000259" key="18">
    <source>
        <dbReference type="PROSITE" id="PS50115"/>
    </source>
</evidence>
<dbReference type="PROSITE" id="PS50115">
    <property type="entry name" value="ARFGAP"/>
    <property type="match status" value="1"/>
</dbReference>
<dbReference type="EMBL" id="CP054538">
    <property type="protein sequence ID" value="QSL65565.1"/>
    <property type="molecule type" value="Genomic_DNA"/>
</dbReference>
<evidence type="ECO:0000256" key="1">
    <source>
        <dbReference type="ARBA" id="ARBA00001953"/>
    </source>
</evidence>
<evidence type="ECO:0000256" key="16">
    <source>
        <dbReference type="SAM" id="MobiDB-lite"/>
    </source>
</evidence>
<dbReference type="PROSITE" id="PS50968">
    <property type="entry name" value="BIOTINYL_LIPOYL"/>
    <property type="match status" value="1"/>
</dbReference>
<feature type="region of interest" description="Disordered" evidence="16">
    <location>
        <begin position="1921"/>
        <end position="1944"/>
    </location>
</feature>
<evidence type="ECO:0000256" key="11">
    <source>
        <dbReference type="ARBA" id="ARBA00023268"/>
    </source>
</evidence>
<dbReference type="GO" id="GO:0005737">
    <property type="term" value="C:cytoplasm"/>
    <property type="evidence" value="ECO:0007669"/>
    <property type="project" value="InterPro"/>
</dbReference>
<dbReference type="FunFam" id="3.20.20.70:FF:000033">
    <property type="entry name" value="Pyruvate carboxylase"/>
    <property type="match status" value="1"/>
</dbReference>
<feature type="compositionally biased region" description="Basic residues" evidence="16">
    <location>
        <begin position="1718"/>
        <end position="1730"/>
    </location>
</feature>
<keyword evidence="7" id="KW-0479">Metal-binding</keyword>
<keyword evidence="6" id="KW-0436">Ligase</keyword>
<evidence type="ECO:0000256" key="15">
    <source>
        <dbReference type="SAM" id="Coils"/>
    </source>
</evidence>
<dbReference type="Pfam" id="PF16746">
    <property type="entry name" value="BAR_3"/>
    <property type="match status" value="1"/>
</dbReference>
<dbReference type="PROSITE" id="PS50979">
    <property type="entry name" value="BC"/>
    <property type="match status" value="1"/>
</dbReference>
<dbReference type="InterPro" id="IPR001164">
    <property type="entry name" value="ArfGAP_dom"/>
</dbReference>
<dbReference type="InterPro" id="IPR001849">
    <property type="entry name" value="PH_domain"/>
</dbReference>
<dbReference type="PANTHER" id="PTHR43778:SF2">
    <property type="entry name" value="PYRUVATE CARBOXYLASE, MITOCHONDRIAL"/>
    <property type="match status" value="1"/>
</dbReference>
<dbReference type="GO" id="GO:0004736">
    <property type="term" value="F:pyruvate carboxylase activity"/>
    <property type="evidence" value="ECO:0007669"/>
    <property type="project" value="UniProtKB-EC"/>
</dbReference>
<dbReference type="CDD" id="cd08204">
    <property type="entry name" value="ArfGap"/>
    <property type="match status" value="1"/>
</dbReference>
<organism evidence="23 24">
    <name type="scientific">Pneumocystis wakefieldiae</name>
    <dbReference type="NCBI Taxonomy" id="38082"/>
    <lineage>
        <taxon>Eukaryota</taxon>
        <taxon>Fungi</taxon>
        <taxon>Dikarya</taxon>
        <taxon>Ascomycota</taxon>
        <taxon>Taphrinomycotina</taxon>
        <taxon>Pneumocystomycetes</taxon>
        <taxon>Pneumocystaceae</taxon>
        <taxon>Pneumocystis</taxon>
    </lineage>
</organism>
<evidence type="ECO:0000256" key="3">
    <source>
        <dbReference type="ARBA" id="ARBA00004742"/>
    </source>
</evidence>
<dbReference type="NCBIfam" id="NF009554">
    <property type="entry name" value="PRK12999.1"/>
    <property type="match status" value="1"/>
</dbReference>
<dbReference type="Pfam" id="PF00289">
    <property type="entry name" value="Biotin_carb_N"/>
    <property type="match status" value="1"/>
</dbReference>
<dbReference type="OrthoDB" id="196847at2759"/>
<keyword evidence="11" id="KW-0511">Multifunctional enzyme</keyword>
<dbReference type="Pfam" id="PF02436">
    <property type="entry name" value="PYC_OADA"/>
    <property type="match status" value="1"/>
</dbReference>
<evidence type="ECO:0000256" key="10">
    <source>
        <dbReference type="ARBA" id="ARBA00023267"/>
    </source>
</evidence>
<feature type="domain" description="Lipoyl-binding" evidence="19">
    <location>
        <begin position="1118"/>
        <end position="1200"/>
    </location>
</feature>
<dbReference type="InterPro" id="IPR016185">
    <property type="entry name" value="PreATP-grasp_dom_sf"/>
</dbReference>
<dbReference type="SUPFAM" id="SSF51230">
    <property type="entry name" value="Single hybrid motif"/>
    <property type="match status" value="1"/>
</dbReference>
<dbReference type="SUPFAM" id="SSF56059">
    <property type="entry name" value="Glutathione synthetase ATP-binding domain-like"/>
    <property type="match status" value="1"/>
</dbReference>
<dbReference type="InterPro" id="IPR055268">
    <property type="entry name" value="PCB-like"/>
</dbReference>
<feature type="domain" description="Pyruvate carboxyltransferase" evidence="22">
    <location>
        <begin position="571"/>
        <end position="839"/>
    </location>
</feature>
<dbReference type="CDD" id="cd07937">
    <property type="entry name" value="DRE_TIM_PC_TC_5S"/>
    <property type="match status" value="1"/>
</dbReference>
<feature type="domain" description="ATP-grasp" evidence="20">
    <location>
        <begin position="154"/>
        <end position="351"/>
    </location>
</feature>
<dbReference type="SUPFAM" id="SSF52440">
    <property type="entry name" value="PreATP-grasp domain"/>
    <property type="match status" value="1"/>
</dbReference>
<keyword evidence="13" id="KW-0863">Zinc-finger</keyword>
<keyword evidence="10" id="KW-0092">Biotin</keyword>
<dbReference type="GO" id="GO:0006094">
    <property type="term" value="P:gluconeogenesis"/>
    <property type="evidence" value="ECO:0007669"/>
    <property type="project" value="UniProtKB-UniPathway"/>
</dbReference>
<keyword evidence="13" id="KW-0862">Zinc</keyword>
<dbReference type="NCBIfam" id="TIGR01235">
    <property type="entry name" value="pyruv_carbox"/>
    <property type="match status" value="1"/>
</dbReference>
<dbReference type="GO" id="GO:0008270">
    <property type="term" value="F:zinc ion binding"/>
    <property type="evidence" value="ECO:0007669"/>
    <property type="project" value="UniProtKB-KW"/>
</dbReference>
<evidence type="ECO:0000256" key="12">
    <source>
        <dbReference type="ARBA" id="ARBA00049382"/>
    </source>
</evidence>
<feature type="region of interest" description="Disordered" evidence="16">
    <location>
        <begin position="1770"/>
        <end position="1790"/>
    </location>
</feature>
<dbReference type="Pfam" id="PF02786">
    <property type="entry name" value="CPSase_L_D2"/>
    <property type="match status" value="1"/>
</dbReference>
<dbReference type="Pfam" id="PF02785">
    <property type="entry name" value="Biotin_carb_C"/>
    <property type="match status" value="1"/>
</dbReference>
<evidence type="ECO:0000256" key="7">
    <source>
        <dbReference type="ARBA" id="ARBA00022723"/>
    </source>
</evidence>
<dbReference type="Gene3D" id="2.30.29.30">
    <property type="entry name" value="Pleckstrin-homology domain (PH domain)/Phosphotyrosine-binding domain (PTB)"/>
    <property type="match status" value="1"/>
</dbReference>
<evidence type="ECO:0000313" key="24">
    <source>
        <dbReference type="Proteomes" id="UP000663699"/>
    </source>
</evidence>
<dbReference type="SUPFAM" id="SSF103657">
    <property type="entry name" value="BAR/IMD domain-like"/>
    <property type="match status" value="1"/>
</dbReference>
<dbReference type="Gene3D" id="3.30.470.20">
    <property type="entry name" value="ATP-grasp fold, B domain"/>
    <property type="match status" value="1"/>
</dbReference>
<dbReference type="InterPro" id="IPR027267">
    <property type="entry name" value="AH/BAR_dom_sf"/>
</dbReference>
<dbReference type="InterPro" id="IPR038508">
    <property type="entry name" value="ArfGAP_dom_sf"/>
</dbReference>
<evidence type="ECO:0000256" key="6">
    <source>
        <dbReference type="ARBA" id="ARBA00022598"/>
    </source>
</evidence>
<dbReference type="GO" id="GO:0005096">
    <property type="term" value="F:GTPase activator activity"/>
    <property type="evidence" value="ECO:0007669"/>
    <property type="project" value="InterPro"/>
</dbReference>
<dbReference type="Gene3D" id="1.10.220.150">
    <property type="entry name" value="Arf GTPase activating protein"/>
    <property type="match status" value="1"/>
</dbReference>
<dbReference type="InterPro" id="IPR001882">
    <property type="entry name" value="Biotin_BS"/>
</dbReference>
<dbReference type="CDD" id="cd06850">
    <property type="entry name" value="biotinyl_domain"/>
    <property type="match status" value="1"/>
</dbReference>
<dbReference type="InterPro" id="IPR013785">
    <property type="entry name" value="Aldolase_TIM"/>
</dbReference>
<protein>
    <recommendedName>
        <fullName evidence="4">pyruvate carboxylase</fullName>
        <ecNumber evidence="4">6.4.1.1</ecNumber>
    </recommendedName>
</protein>
<dbReference type="SUPFAM" id="SSF89000">
    <property type="entry name" value="post-HMGL domain-like"/>
    <property type="match status" value="1"/>
</dbReference>
<evidence type="ECO:0000256" key="14">
    <source>
        <dbReference type="PROSITE-ProRule" id="PRU00409"/>
    </source>
</evidence>
<dbReference type="SMART" id="SM00878">
    <property type="entry name" value="Biotin_carb_C"/>
    <property type="match status" value="1"/>
</dbReference>
<dbReference type="InterPro" id="IPR037278">
    <property type="entry name" value="ARFGAP/RecO"/>
</dbReference>
<dbReference type="InterPro" id="IPR011764">
    <property type="entry name" value="Biotin_carboxylation_dom"/>
</dbReference>
<accession>A0A899FZ22</accession>
<dbReference type="InterPro" id="IPR011054">
    <property type="entry name" value="Rudment_hybrid_motif"/>
</dbReference>
<dbReference type="PROSITE" id="PS50991">
    <property type="entry name" value="PYR_CT"/>
    <property type="match status" value="1"/>
</dbReference>
<dbReference type="PROSITE" id="PS00867">
    <property type="entry name" value="CPSASE_2"/>
    <property type="match status" value="1"/>
</dbReference>
<comment type="cofactor">
    <cofactor evidence="1">
        <name>biotin</name>
        <dbReference type="ChEBI" id="CHEBI:57586"/>
    </cofactor>
</comment>
<name>A0A899FZ22_9ASCO</name>
<comment type="pathway">
    <text evidence="3">Carbohydrate biosynthesis; gluconeogenesis.</text>
</comment>
<keyword evidence="9 14" id="KW-0067">ATP-binding</keyword>
<dbReference type="SUPFAM" id="SSF50729">
    <property type="entry name" value="PH domain-like"/>
    <property type="match status" value="1"/>
</dbReference>
<feature type="domain" description="Biotin carboxylation" evidence="21">
    <location>
        <begin position="28"/>
        <end position="484"/>
    </location>
</feature>
<feature type="region of interest" description="Disordered" evidence="16">
    <location>
        <begin position="1718"/>
        <end position="1757"/>
    </location>
</feature>
<evidence type="ECO:0000256" key="13">
    <source>
        <dbReference type="PROSITE-ProRule" id="PRU00288"/>
    </source>
</evidence>
<evidence type="ECO:0000259" key="20">
    <source>
        <dbReference type="PROSITE" id="PS50975"/>
    </source>
</evidence>
<dbReference type="SUPFAM" id="SSF51569">
    <property type="entry name" value="Aldolase"/>
    <property type="match status" value="1"/>
</dbReference>
<dbReference type="InterPro" id="IPR003379">
    <property type="entry name" value="Carboxylase_cons_dom"/>
</dbReference>
<dbReference type="Gene3D" id="1.20.1270.60">
    <property type="entry name" value="Arfaptin homology (AH) domain/BAR domain"/>
    <property type="match status" value="1"/>
</dbReference>
<dbReference type="PANTHER" id="PTHR43778">
    <property type="entry name" value="PYRUVATE CARBOXYLASE"/>
    <property type="match status" value="1"/>
</dbReference>
<dbReference type="SUPFAM" id="SSF57863">
    <property type="entry name" value="ArfGap/RecO-like zinc finger"/>
    <property type="match status" value="1"/>
</dbReference>
<dbReference type="InterPro" id="IPR011993">
    <property type="entry name" value="PH-like_dom_sf"/>
</dbReference>
<dbReference type="InterPro" id="IPR011761">
    <property type="entry name" value="ATP-grasp"/>
</dbReference>
<dbReference type="FunFam" id="3.30.1490.20:FF:000018">
    <property type="entry name" value="Biotin carboxylase"/>
    <property type="match status" value="1"/>
</dbReference>
<dbReference type="PROSITE" id="PS50975">
    <property type="entry name" value="ATP_GRASP"/>
    <property type="match status" value="1"/>
</dbReference>
<dbReference type="InterPro" id="IPR005479">
    <property type="entry name" value="CPAse_ATP-bd"/>
</dbReference>
<dbReference type="InterPro" id="IPR005481">
    <property type="entry name" value="BC-like_N"/>
</dbReference>
<dbReference type="Gene3D" id="3.20.20.70">
    <property type="entry name" value="Aldolase class I"/>
    <property type="match status" value="1"/>
</dbReference>
<dbReference type="PROSITE" id="PS00866">
    <property type="entry name" value="CPSASE_1"/>
    <property type="match status" value="1"/>
</dbReference>
<dbReference type="InterPro" id="IPR004148">
    <property type="entry name" value="BAR_dom"/>
</dbReference>
<reference evidence="23" key="1">
    <citation type="submission" date="2020-06" db="EMBL/GenBank/DDBJ databases">
        <title>Genomes of multiple members of Pneumocystis genus reveal paths to human pathogen Pneumocystis jirovecii.</title>
        <authorList>
            <person name="Cisse O.H."/>
            <person name="Ma L."/>
            <person name="Dekker J."/>
            <person name="Khil P."/>
            <person name="Jo J."/>
            <person name="Brenchley J."/>
            <person name="Blair R."/>
            <person name="Pahar B."/>
            <person name="Chabe M."/>
            <person name="Van Rompay K.A."/>
            <person name="Keesler R."/>
            <person name="Sukura A."/>
            <person name="Hirsch V."/>
            <person name="Kutty G."/>
            <person name="Liu Y."/>
            <person name="Peng L."/>
            <person name="Chen J."/>
            <person name="Song J."/>
            <person name="Weissenbacher-Lang C."/>
            <person name="Xu J."/>
            <person name="Upham N.S."/>
            <person name="Stajich J.E."/>
            <person name="Cuomo C.A."/>
            <person name="Cushion M.T."/>
            <person name="Kovacs J.A."/>
        </authorList>
    </citation>
    <scope>NUCLEOTIDE SEQUENCE</scope>
    <source>
        <strain evidence="23">2A</strain>
    </source>
</reference>
<dbReference type="Pfam" id="PF00169">
    <property type="entry name" value="PH"/>
    <property type="match status" value="1"/>
</dbReference>
<dbReference type="FunFam" id="3.30.470.20:FF:000012">
    <property type="entry name" value="Pyruvate carboxylase"/>
    <property type="match status" value="1"/>
</dbReference>
<dbReference type="Proteomes" id="UP000663699">
    <property type="component" value="Chromosome 7"/>
</dbReference>
<evidence type="ECO:0000259" key="22">
    <source>
        <dbReference type="PROSITE" id="PS50991"/>
    </source>
</evidence>
<evidence type="ECO:0000259" key="17">
    <source>
        <dbReference type="PROSITE" id="PS50003"/>
    </source>
</evidence>
<dbReference type="UniPathway" id="UPA00138"/>
<keyword evidence="8 14" id="KW-0547">Nucleotide-binding</keyword>
<dbReference type="FunFam" id="2.30.29.30:FF:000252">
    <property type="entry name" value="ARF GTPase activator (Csx2)"/>
    <property type="match status" value="1"/>
</dbReference>
<dbReference type="Gene3D" id="2.40.50.100">
    <property type="match status" value="1"/>
</dbReference>
<evidence type="ECO:0000259" key="21">
    <source>
        <dbReference type="PROSITE" id="PS50979"/>
    </source>
</evidence>
<dbReference type="FunFam" id="1.10.220.150:FF:000017">
    <property type="entry name" value="ARF GTPase activator (Csx2), putative"/>
    <property type="match status" value="1"/>
</dbReference>
<dbReference type="SMART" id="SM00233">
    <property type="entry name" value="PH"/>
    <property type="match status" value="1"/>
</dbReference>
<evidence type="ECO:0000256" key="4">
    <source>
        <dbReference type="ARBA" id="ARBA00013057"/>
    </source>
</evidence>
<dbReference type="InterPro" id="IPR005482">
    <property type="entry name" value="Biotin_COase_C"/>
</dbReference>
<feature type="coiled-coil region" evidence="15">
    <location>
        <begin position="1673"/>
        <end position="1700"/>
    </location>
</feature>
<feature type="domain" description="PH" evidence="17">
    <location>
        <begin position="1792"/>
        <end position="1898"/>
    </location>
</feature>
<dbReference type="Pfam" id="PF00682">
    <property type="entry name" value="HMGL-like"/>
    <property type="match status" value="1"/>
</dbReference>
<sequence length="2244" mass="253915">MSTDKNIGYNTYFDSNRALKGNGMDVTKKLKLLVANRSEIATRIFRTAHELSISTLAIYSYVNVEEDRFSIHRQKAHESCMIGEIGQYTPVSAYLAIDEIIDISKKKGVHMIHPGYGFLSENSEFSRKVEEAGIIFIGPPSDVINVLGDKIAARKIAMEHNIPVIPGTSSSISTVEEALEFTKEYGFPVLIKAACGGGGRGMRILYNEKSFEDHINSAISEAESAFGNGSIFIEKYLDRAKHIEVQILADNFGNVIHLFERDCSVQRRYQKIVEVAPAKDLDLNVRNAIFNDAIKLAKAINYRNAGTVEFLVDLQGKHYFIEVNTRIQVEHTITEEITGIDIVSAQIQIALGATLSQIGLSQDSIYPRGYAIQCRITAEDPECDFRPEIGKIEGYYPPGGNGVRLDEGNVFIGAFVSPHYDSLLLKCSCNGHTYEISRRKMLQALEEFRIYGIKTNIPFLLRLLNDDVFISGKCWTTFINDTSLIPISFAKDKIQNLLLYIGDVIVNETYIEGQNEEPKLKDEIILPTLKDLGNPNETIDITKPSTKGWRKIIIEKGPEEFSRQVRAYPGCLVTDTTWRDAHQSLLATRIRTIDILKIAPHTSHALENAFSLECWGGATFDVALRFLHENPWDRLRKLRKLVPNIPFQMLLRGSNGLAYSNLPDNAIYFFCKQAKENGIDIFRIFDALNNLENIAIGIDAVKKAGGVIEAAICYTGDILNIRKKYDYNYYMSLVDKVVSMGIHILAIKDMAGLLKPQSAKFLVGSIRKKYPDLPIHIHTHDTAGTGVTSMLACAEAGADVVDLCSNSMSGMTSQPSISAFLASIENTPFETGLSAQHVRNLDAYWAQIRLLYSSFDFDLRGPEADIYEHEIPGGQLSNLKFQTAKLNLVSQWEGNNISLLVNYERLFSKKATKKSYIEANLLLGDIIKVTPTSKVVGDLALFMVQNKLTYSDVIEKAEELDFPASVLDFFQGLMGEPYGGFPEPLRTNILKNRREKIYERAGKLLKPIDFAAIRSELVSKYGTIDDTDIATYIQFPDVYDEYQKFVKKYGEISILPTHCVMAKPEFGKEFQIEVEGQIYIVKLLALGPVMEETGSCDVFFELNGQIYPISVTYKKSASKTISRPKADLSKQGDIAAPMSGIVFKVHAECNSFVNKGDVVAVLSAMKMEIIISSPIAGRVDKIMVHQGDIINAGDLIMSVIFNIFYQNADESKFFLKSIVITNSKSQAPIHITVGASPNPFVNISSHREWPIEFIFDPEASTHHFSPFLLKLYADQEIHVRFNIGIRLQTLKEIETMCFKGLFFVYGSNVFELDHILATELKDPENIQNCQNIFLLDDISTDGQLEKEFEWSWIWKPHGSKNTYLDGWRNTCYFVQHENNDFSILAKFNFWVQGKDFTKRSESFVNFFDKTLSLSPHDASVPAQKDDIYQNEDHSSEKKNALFNSLLCNLNSVVNFNNLDDSFKNEPNDGPLFRAMITALEKKTTVFRYRIKKLIKRAVDLYDSQITKNEANRRFMNALKKVSESNPIAMKPVLKLYLEAANQQLQSFEYNNALQLQRLIIKPLKSIYEADIKAAERKKKNFEDNSHDYYQFVSRYLSKSESSKDKKNYKADAKYFAKKRDFELKCFDYYSFMQDLSGGKKEQEILHLFTLYVENQYSTLHRVINVILDLKPGLDSLTQGVQEINKNLRHLSTKREEHRKVLEKSKVLLQESNNFFSIHQKKSKKSGHKNFRLASNSCSSSHDNTHDNTHDNSFDSNIDKSLAAENPQLSLYSNEDPKGLEDFNENDSDSVSQRRKEGLLWALSRPRSYTDSKVVQKLNWHKYWIVLAGGKLCEYQNWKQAIDLHNIPIDLRMASVKKVCSLDRRFCFEVITPKIRRIYQATSEEDVSSWIKSISKAIESLLEGTSSVSDLSRYKNLDKSPISKSDEGISYRNSLSPNLTNEDNKDSTKNAYKLLKIIHDADPINNVVCADCNSSSKAEWCSINIPAILCIECSGAHRSLGSHISKVRSLMLDTTSFTDNLIDFICQTGNKMTNSIYEATYDSMKKLKNIIKPFPTSSREEKFKYIYAKYVDKAFVLYNFDPAKSLLLGIYNNHIESVIQALASGADPNTIDARSGNSALIVSLSLSSYESDKNDLNSSYKSRQETFPIAEYLLQNGANLPEYPLSSLLEQLSIQARGYLLCKYSKKYSNNECVSRDMDASRSNSGFLITTNNSLNNYSFFYNEHKNPVKLQKKINSSGKLSKLL</sequence>
<dbReference type="NCBIfam" id="NF006761">
    <property type="entry name" value="PRK09282.1"/>
    <property type="match status" value="1"/>
</dbReference>